<comment type="caution">
    <text evidence="1">The sequence shown here is derived from an EMBL/GenBank/DDBJ whole genome shotgun (WGS) entry which is preliminary data.</text>
</comment>
<proteinExistence type="predicted"/>
<reference evidence="1" key="1">
    <citation type="submission" date="2021-02" db="EMBL/GenBank/DDBJ databases">
        <authorList>
            <consortium name="DOE Joint Genome Institute"/>
            <person name="Ahrendt S."/>
            <person name="Looney B.P."/>
            <person name="Miyauchi S."/>
            <person name="Morin E."/>
            <person name="Drula E."/>
            <person name="Courty P.E."/>
            <person name="Chicoki N."/>
            <person name="Fauchery L."/>
            <person name="Kohler A."/>
            <person name="Kuo A."/>
            <person name="Labutti K."/>
            <person name="Pangilinan J."/>
            <person name="Lipzen A."/>
            <person name="Riley R."/>
            <person name="Andreopoulos W."/>
            <person name="He G."/>
            <person name="Johnson J."/>
            <person name="Barry K.W."/>
            <person name="Grigoriev I.V."/>
            <person name="Nagy L."/>
            <person name="Hibbett D."/>
            <person name="Henrissat B."/>
            <person name="Matheny P.B."/>
            <person name="Labbe J."/>
            <person name="Martin F."/>
        </authorList>
    </citation>
    <scope>NUCLEOTIDE SEQUENCE</scope>
    <source>
        <strain evidence="1">EC-137</strain>
    </source>
</reference>
<evidence type="ECO:0000313" key="2">
    <source>
        <dbReference type="Proteomes" id="UP000814128"/>
    </source>
</evidence>
<reference evidence="1" key="2">
    <citation type="journal article" date="2022" name="New Phytol.">
        <title>Evolutionary transition to the ectomycorrhizal habit in the genomes of a hyperdiverse lineage of mushroom-forming fungi.</title>
        <authorList>
            <person name="Looney B."/>
            <person name="Miyauchi S."/>
            <person name="Morin E."/>
            <person name="Drula E."/>
            <person name="Courty P.E."/>
            <person name="Kohler A."/>
            <person name="Kuo A."/>
            <person name="LaButti K."/>
            <person name="Pangilinan J."/>
            <person name="Lipzen A."/>
            <person name="Riley R."/>
            <person name="Andreopoulos W."/>
            <person name="He G."/>
            <person name="Johnson J."/>
            <person name="Nolan M."/>
            <person name="Tritt A."/>
            <person name="Barry K.W."/>
            <person name="Grigoriev I.V."/>
            <person name="Nagy L.G."/>
            <person name="Hibbett D."/>
            <person name="Henrissat B."/>
            <person name="Matheny P.B."/>
            <person name="Labbe J."/>
            <person name="Martin F.M."/>
        </authorList>
    </citation>
    <scope>NUCLEOTIDE SEQUENCE</scope>
    <source>
        <strain evidence="1">EC-137</strain>
    </source>
</reference>
<gene>
    <name evidence="1" type="ORF">K488DRAFT_77802</name>
</gene>
<name>A0ACB8QP76_9AGAM</name>
<evidence type="ECO:0000313" key="1">
    <source>
        <dbReference type="EMBL" id="KAI0033584.1"/>
    </source>
</evidence>
<sequence length="359" mass="38800">MSGRIGRIGDWNNGGGNSSGSSNRSGSSRRIATFSDFAGGASSGGPGIPPMHHDDEDDDEEQDPQNRRETWFAGGERSGVAIQNPDRDGPGGSASNIIRDLIEQARQGGVYQPPEPPAHRFFTGGGHTLGSDEVESQFIPDPNAGNQDEEEVVRHLHLWRDGFSVEDGPLMSYTEDHETLTLIRAGMEHSRAPPEIMNVAFNQPVQLVIAQREHEDYIPPKRGAFSGTGNRLGAPTPTAAQPQAPIPGAFPSAPTSSSLPSLSVTEPERMTTRFEVDQTKPMTSVQVRLADGTRIVARVNLTHTVGDLRNFINASRPGTSARPYTISTPVPQRILDNDKQTIEEAGLKNSVVVQRWSDA</sequence>
<dbReference type="Proteomes" id="UP000814128">
    <property type="component" value="Unassembled WGS sequence"/>
</dbReference>
<keyword evidence="2" id="KW-1185">Reference proteome</keyword>
<dbReference type="EMBL" id="MU273516">
    <property type="protein sequence ID" value="KAI0033584.1"/>
    <property type="molecule type" value="Genomic_DNA"/>
</dbReference>
<protein>
    <submittedName>
        <fullName evidence="1">Ubiquitin-related domain-containing protein</fullName>
    </submittedName>
</protein>
<accession>A0ACB8QP76</accession>
<organism evidence="1 2">
    <name type="scientific">Vararia minispora EC-137</name>
    <dbReference type="NCBI Taxonomy" id="1314806"/>
    <lineage>
        <taxon>Eukaryota</taxon>
        <taxon>Fungi</taxon>
        <taxon>Dikarya</taxon>
        <taxon>Basidiomycota</taxon>
        <taxon>Agaricomycotina</taxon>
        <taxon>Agaricomycetes</taxon>
        <taxon>Russulales</taxon>
        <taxon>Lachnocladiaceae</taxon>
        <taxon>Vararia</taxon>
    </lineage>
</organism>